<evidence type="ECO:0000313" key="2">
    <source>
        <dbReference type="EMBL" id="KAK7910208.1"/>
    </source>
</evidence>
<feature type="compositionally biased region" description="Low complexity" evidence="1">
    <location>
        <begin position="135"/>
        <end position="153"/>
    </location>
</feature>
<comment type="caution">
    <text evidence="2">The sequence shown here is derived from an EMBL/GenBank/DDBJ whole genome shotgun (WGS) entry which is preliminary data.</text>
</comment>
<dbReference type="AlphaFoldDB" id="A0AAW0P0H7"/>
<sequence>MLGILEPLPEGLDVNCDVDGLTKATNLAAVTEENAIEMLVPVRHKGLSKWVRVPKADDIFNYHEFIQEVLEKFSLPVSTTLILKDASGVEVDPDIFDELLKSTQVSFQAVAEECHGNNVDDSYSEASLSDASFSEWSPSRASASPSPSSGSDSTIILETTKARKRQLTEGPPDSTTARETVKTALLSKPGGAQIFKEYDQRKCLSDSSRRKMVNTLVADMVETHGSSMFAFLQGVPPVNVRILYALGIVTVFPNLRDPESKNGYEHFYDHQSGSGYLAWRLKTVQRNSKKNLKRVKTTFLEGPKSPRQMRSSVQQLAGDECKEAMSMMRHSADSKVVKEKMMATFQHRQTMLQDPATASSVLDHFPRFLDTPGLIDQDFIMLFGEEVSGKFLSKWPTFFKQRVVAECKNLPANTHVSELLLSVQDTDDGAWDSEIAALLLLLHLLPPTCKGRKTSKISTSDAANLLVKFVKVGQSMETFLQNTGPIQPFLLCVGERKRCLQNFYIAMDQKVIPCSTQNWSFLAAFELRALH</sequence>
<organism evidence="2 3">
    <name type="scientific">Mugilogobius chulae</name>
    <name type="common">yellowstripe goby</name>
    <dbReference type="NCBI Taxonomy" id="88201"/>
    <lineage>
        <taxon>Eukaryota</taxon>
        <taxon>Metazoa</taxon>
        <taxon>Chordata</taxon>
        <taxon>Craniata</taxon>
        <taxon>Vertebrata</taxon>
        <taxon>Euteleostomi</taxon>
        <taxon>Actinopterygii</taxon>
        <taxon>Neopterygii</taxon>
        <taxon>Teleostei</taxon>
        <taxon>Neoteleostei</taxon>
        <taxon>Acanthomorphata</taxon>
        <taxon>Gobiaria</taxon>
        <taxon>Gobiiformes</taxon>
        <taxon>Gobioidei</taxon>
        <taxon>Gobiidae</taxon>
        <taxon>Gobionellinae</taxon>
        <taxon>Mugilogobius</taxon>
    </lineage>
</organism>
<evidence type="ECO:0000256" key="1">
    <source>
        <dbReference type="SAM" id="MobiDB-lite"/>
    </source>
</evidence>
<keyword evidence="3" id="KW-1185">Reference proteome</keyword>
<gene>
    <name evidence="2" type="ORF">WMY93_014892</name>
</gene>
<dbReference type="PANTHER" id="PTHR31025:SF29">
    <property type="entry name" value="SI:CH211-196P9.1"/>
    <property type="match status" value="1"/>
</dbReference>
<protein>
    <submittedName>
        <fullName evidence="2">Uncharacterized protein</fullName>
    </submittedName>
</protein>
<evidence type="ECO:0000313" key="3">
    <source>
        <dbReference type="Proteomes" id="UP001460270"/>
    </source>
</evidence>
<reference evidence="3" key="1">
    <citation type="submission" date="2024-04" db="EMBL/GenBank/DDBJ databases">
        <title>Salinicola lusitanus LLJ914,a marine bacterium isolated from the Okinawa Trough.</title>
        <authorList>
            <person name="Li J."/>
        </authorList>
    </citation>
    <scope>NUCLEOTIDE SEQUENCE [LARGE SCALE GENOMIC DNA]</scope>
</reference>
<dbReference type="PANTHER" id="PTHR31025">
    <property type="entry name" value="SI:CH211-196P9.1-RELATED"/>
    <property type="match status" value="1"/>
</dbReference>
<dbReference type="EMBL" id="JBBPFD010000010">
    <property type="protein sequence ID" value="KAK7910208.1"/>
    <property type="molecule type" value="Genomic_DNA"/>
</dbReference>
<proteinExistence type="predicted"/>
<feature type="region of interest" description="Disordered" evidence="1">
    <location>
        <begin position="135"/>
        <end position="154"/>
    </location>
</feature>
<name>A0AAW0P0H7_9GOBI</name>
<dbReference type="Proteomes" id="UP001460270">
    <property type="component" value="Unassembled WGS sequence"/>
</dbReference>
<accession>A0AAW0P0H7</accession>